<gene>
    <name evidence="2" type="ORF">NDEV_0642</name>
</gene>
<sequence length="166" mass="18306">MKTLQLLVIVILIISCIILLNSTIGFGLSEKYFEDQRNGLTCTKPGSSCPLPDFEDPMFYGIAGLGIFASGAILSTFKAKYVLSRLILGITLLISGIPALIIGLLAYADDYDHYVTMMKKCSLTPCMAPNIFFNIQFVEFYVIYGAVLSTLGGILFVMYLGRKFKK</sequence>
<keyword evidence="3" id="KW-1185">Reference proteome</keyword>
<protein>
    <submittedName>
        <fullName evidence="2">Uncharacterized protein</fullName>
    </submittedName>
</protein>
<accession>A0A128A260</accession>
<keyword evidence="1" id="KW-0472">Membrane</keyword>
<dbReference type="EMBL" id="LN890280">
    <property type="protein sequence ID" value="CUR51407.1"/>
    <property type="molecule type" value="Genomic_DNA"/>
</dbReference>
<name>A0A128A260_9ARCH</name>
<proteinExistence type="predicted"/>
<keyword evidence="1" id="KW-1133">Transmembrane helix</keyword>
<organism evidence="2 3">
    <name type="scientific">Nitrosotalea devaniterrae</name>
    <dbReference type="NCBI Taxonomy" id="1078905"/>
    <lineage>
        <taxon>Archaea</taxon>
        <taxon>Nitrososphaerota</taxon>
        <taxon>Nitrososphaeria</taxon>
        <taxon>Nitrosotaleales</taxon>
        <taxon>Nitrosotaleaceae</taxon>
        <taxon>Nitrosotalea</taxon>
    </lineage>
</organism>
<evidence type="ECO:0000256" key="1">
    <source>
        <dbReference type="SAM" id="Phobius"/>
    </source>
</evidence>
<feature type="transmembrane region" description="Helical" evidence="1">
    <location>
        <begin position="57"/>
        <end position="74"/>
    </location>
</feature>
<feature type="transmembrane region" description="Helical" evidence="1">
    <location>
        <begin position="86"/>
        <end position="108"/>
    </location>
</feature>
<reference evidence="3" key="1">
    <citation type="submission" date="2015-10" db="EMBL/GenBank/DDBJ databases">
        <authorList>
            <person name="Lehtovirta-Morley L.E."/>
            <person name="Vieille C."/>
        </authorList>
    </citation>
    <scope>NUCLEOTIDE SEQUENCE [LARGE SCALE GENOMIC DNA]</scope>
</reference>
<dbReference type="KEGG" id="ndv:NDEV_0642"/>
<dbReference type="Proteomes" id="UP000196239">
    <property type="component" value="Chromosome 1"/>
</dbReference>
<feature type="transmembrane region" description="Helical" evidence="1">
    <location>
        <begin position="7"/>
        <end position="28"/>
    </location>
</feature>
<dbReference type="AlphaFoldDB" id="A0A128A260"/>
<keyword evidence="1" id="KW-0812">Transmembrane</keyword>
<feature type="transmembrane region" description="Helical" evidence="1">
    <location>
        <begin position="141"/>
        <end position="161"/>
    </location>
</feature>
<dbReference type="PROSITE" id="PS51257">
    <property type="entry name" value="PROKAR_LIPOPROTEIN"/>
    <property type="match status" value="1"/>
</dbReference>
<evidence type="ECO:0000313" key="3">
    <source>
        <dbReference type="Proteomes" id="UP000196239"/>
    </source>
</evidence>
<evidence type="ECO:0000313" key="2">
    <source>
        <dbReference type="EMBL" id="CUR51407.1"/>
    </source>
</evidence>